<feature type="compositionally biased region" description="Basic and acidic residues" evidence="1">
    <location>
        <begin position="1"/>
        <end position="11"/>
    </location>
</feature>
<evidence type="ECO:0000313" key="4">
    <source>
        <dbReference type="Proteomes" id="UP000237271"/>
    </source>
</evidence>
<organism evidence="3 4">
    <name type="scientific">Phytophthora palmivora</name>
    <dbReference type="NCBI Taxonomy" id="4796"/>
    <lineage>
        <taxon>Eukaryota</taxon>
        <taxon>Sar</taxon>
        <taxon>Stramenopiles</taxon>
        <taxon>Oomycota</taxon>
        <taxon>Peronosporomycetes</taxon>
        <taxon>Peronosporales</taxon>
        <taxon>Peronosporaceae</taxon>
        <taxon>Phytophthora</taxon>
    </lineage>
</organism>
<feature type="compositionally biased region" description="Polar residues" evidence="1">
    <location>
        <begin position="28"/>
        <end position="39"/>
    </location>
</feature>
<protein>
    <recommendedName>
        <fullName evidence="2">DUF7869 domain-containing protein</fullName>
    </recommendedName>
</protein>
<evidence type="ECO:0000259" key="2">
    <source>
        <dbReference type="Pfam" id="PF25273"/>
    </source>
</evidence>
<comment type="caution">
    <text evidence="3">The sequence shown here is derived from an EMBL/GenBank/DDBJ whole genome shotgun (WGS) entry which is preliminary data.</text>
</comment>
<feature type="domain" description="DUF7869" evidence="2">
    <location>
        <begin position="75"/>
        <end position="153"/>
    </location>
</feature>
<dbReference type="InterPro" id="IPR057191">
    <property type="entry name" value="DUF7869"/>
</dbReference>
<accession>A0A2P4Y226</accession>
<proteinExistence type="predicted"/>
<sequence length="186" mass="20782">MRLRRADKTESLRASPINDEKASMPPLSDSSKPITSSMRPSAALKEQRKKQPMLHHFGRTRIVPEEEKNLIGYAGNCSGQNKNNLVIKFLLAQVQMGIFNESTTIFVKDRTKNPCERGFGNTHKFISRQDLRTMNQIVGAGKASAESNSNIHNARGGDFCISYKPLVDQLCKILVDVQFKNFSVVG</sequence>
<name>A0A2P4Y226_9STRA</name>
<reference evidence="3 4" key="1">
    <citation type="journal article" date="2017" name="Genome Biol. Evol.">
        <title>Phytophthora megakarya and P. palmivora, closely related causal agents of cacao black pod rot, underwent increases in genome sizes and gene numbers by different mechanisms.</title>
        <authorList>
            <person name="Ali S.S."/>
            <person name="Shao J."/>
            <person name="Lary D.J."/>
            <person name="Kronmiller B."/>
            <person name="Shen D."/>
            <person name="Strem M.D."/>
            <person name="Amoako-Attah I."/>
            <person name="Akrofi A.Y."/>
            <person name="Begoude B.A."/>
            <person name="Ten Hoopen G.M."/>
            <person name="Coulibaly K."/>
            <person name="Kebe B.I."/>
            <person name="Melnick R.L."/>
            <person name="Guiltinan M.J."/>
            <person name="Tyler B.M."/>
            <person name="Meinhardt L.W."/>
            <person name="Bailey B.A."/>
        </authorList>
    </citation>
    <scope>NUCLEOTIDE SEQUENCE [LARGE SCALE GENOMIC DNA]</scope>
    <source>
        <strain evidence="4">sbr112.9</strain>
    </source>
</reference>
<evidence type="ECO:0000256" key="1">
    <source>
        <dbReference type="SAM" id="MobiDB-lite"/>
    </source>
</evidence>
<dbReference type="PANTHER" id="PTHR34415">
    <property type="entry name" value="INTEGRASE CATALYTIC DOMAIN-CONTAINING PROTEIN"/>
    <property type="match status" value="1"/>
</dbReference>
<dbReference type="AlphaFoldDB" id="A0A2P4Y226"/>
<evidence type="ECO:0000313" key="3">
    <source>
        <dbReference type="EMBL" id="POM71850.1"/>
    </source>
</evidence>
<keyword evidence="4" id="KW-1185">Reference proteome</keyword>
<gene>
    <name evidence="3" type="ORF">PHPALM_11526</name>
</gene>
<dbReference type="Proteomes" id="UP000237271">
    <property type="component" value="Unassembled WGS sequence"/>
</dbReference>
<feature type="region of interest" description="Disordered" evidence="1">
    <location>
        <begin position="1"/>
        <end position="54"/>
    </location>
</feature>
<dbReference type="EMBL" id="NCKW01006399">
    <property type="protein sequence ID" value="POM71850.1"/>
    <property type="molecule type" value="Genomic_DNA"/>
</dbReference>
<dbReference type="Pfam" id="PF25273">
    <property type="entry name" value="DUF7869"/>
    <property type="match status" value="1"/>
</dbReference>
<dbReference type="PANTHER" id="PTHR34415:SF1">
    <property type="entry name" value="INTEGRASE CATALYTIC DOMAIN-CONTAINING PROTEIN"/>
    <property type="match status" value="1"/>
</dbReference>